<evidence type="ECO:0000259" key="2">
    <source>
        <dbReference type="Pfam" id="PF07995"/>
    </source>
</evidence>
<evidence type="ECO:0000313" key="3">
    <source>
        <dbReference type="EMBL" id="MTW09480.1"/>
    </source>
</evidence>
<comment type="caution">
    <text evidence="3">The sequence shown here is derived from an EMBL/GenBank/DDBJ whole genome shotgun (WGS) entry which is preliminary data.</text>
</comment>
<feature type="domain" description="Glucose/Sorbosone dehydrogenase" evidence="2">
    <location>
        <begin position="99"/>
        <end position="430"/>
    </location>
</feature>
<keyword evidence="4" id="KW-1185">Reference proteome</keyword>
<evidence type="ECO:0000256" key="1">
    <source>
        <dbReference type="SAM" id="MobiDB-lite"/>
    </source>
</evidence>
<dbReference type="PANTHER" id="PTHR19328">
    <property type="entry name" value="HEDGEHOG-INTERACTING PROTEIN"/>
    <property type="match status" value="1"/>
</dbReference>
<dbReference type="AlphaFoldDB" id="A0A6L6QB80"/>
<dbReference type="InterPro" id="IPR011042">
    <property type="entry name" value="6-blade_b-propeller_TolB-like"/>
</dbReference>
<dbReference type="InterPro" id="IPR012938">
    <property type="entry name" value="Glc/Sorbosone_DH"/>
</dbReference>
<gene>
    <name evidence="3" type="ORF">GM658_02610</name>
</gene>
<feature type="region of interest" description="Disordered" evidence="1">
    <location>
        <begin position="56"/>
        <end position="77"/>
    </location>
</feature>
<dbReference type="EMBL" id="WNKX01000002">
    <property type="protein sequence ID" value="MTW09480.1"/>
    <property type="molecule type" value="Genomic_DNA"/>
</dbReference>
<accession>A0A6L6QB80</accession>
<organism evidence="3 4">
    <name type="scientific">Massilia eburnea</name>
    <dbReference type="NCBI Taxonomy" id="1776165"/>
    <lineage>
        <taxon>Bacteria</taxon>
        <taxon>Pseudomonadati</taxon>
        <taxon>Pseudomonadota</taxon>
        <taxon>Betaproteobacteria</taxon>
        <taxon>Burkholderiales</taxon>
        <taxon>Oxalobacteraceae</taxon>
        <taxon>Telluria group</taxon>
        <taxon>Massilia</taxon>
    </lineage>
</organism>
<protein>
    <submittedName>
        <fullName evidence="3">Glucose dehydrogenase</fullName>
    </submittedName>
</protein>
<proteinExistence type="predicted"/>
<dbReference type="InterPro" id="IPR011041">
    <property type="entry name" value="Quinoprot_gluc/sorb_DH_b-prop"/>
</dbReference>
<dbReference type="OrthoDB" id="9770043at2"/>
<dbReference type="Proteomes" id="UP000472320">
    <property type="component" value="Unassembled WGS sequence"/>
</dbReference>
<dbReference type="SUPFAM" id="SSF50952">
    <property type="entry name" value="Soluble quinoprotein glucose dehydrogenase"/>
    <property type="match status" value="1"/>
</dbReference>
<evidence type="ECO:0000313" key="4">
    <source>
        <dbReference type="Proteomes" id="UP000472320"/>
    </source>
</evidence>
<name>A0A6L6QB80_9BURK</name>
<dbReference type="Gene3D" id="2.120.10.30">
    <property type="entry name" value="TolB, C-terminal domain"/>
    <property type="match status" value="1"/>
</dbReference>
<dbReference type="PANTHER" id="PTHR19328:SF75">
    <property type="entry name" value="ALDOSE SUGAR DEHYDROGENASE YLII"/>
    <property type="match status" value="1"/>
</dbReference>
<dbReference type="Pfam" id="PF07995">
    <property type="entry name" value="GSDH"/>
    <property type="match status" value="1"/>
</dbReference>
<reference evidence="3 4" key="1">
    <citation type="submission" date="2019-11" db="EMBL/GenBank/DDBJ databases">
        <title>Type strains purchased from KCTC, JCM and DSMZ.</title>
        <authorList>
            <person name="Lu H."/>
        </authorList>
    </citation>
    <scope>NUCLEOTIDE SEQUENCE [LARGE SCALE GENOMIC DNA]</scope>
    <source>
        <strain evidence="3 4">JCM 31587</strain>
    </source>
</reference>
<sequence length="439" mass="46046">MSQLCSPNLECWTLTEEMMADDLNSRPAPAAAAVSPAATLAATLLAAVLAACGGGGGGSAPVTQPETPKPDPAPPTPAPFTLAVHEVASGLQTPVLLTAPANDTRRFIVERPGRIRILASDGTLGTTPFLDLTGLISTDGEGGLLSMAFHPSYAQNGKFYIYYTDKFGNIAIDEAKVSTGNANLADANSLKRLVTIPHPTYTNHYGGLLAFGPDGYLYAGTGDGGGSGDPSGNAQNLDSLLGKLLRLNVDTPVAPLYLVPPDNPYAGQEGKRGEIWAYGLRNPWRFAFDAATGSLYIADVGQDMKEEVDVVASTLKPANYGWNVMEGTSCYNAASCSQAGLTLPVLEYDHGSNNANGCAITGGFVYRGKAMPELAGRYLYSDYCKGFLRSFLYTNGAVSEGKDWAVGDIGRVPAFGQDSAGELYMLSEGGKVYQIVKGP</sequence>